<keyword evidence="1" id="KW-0812">Transmembrane</keyword>
<evidence type="ECO:0000313" key="3">
    <source>
        <dbReference type="Proteomes" id="UP000215914"/>
    </source>
</evidence>
<dbReference type="Gene3D" id="3.40.50.300">
    <property type="entry name" value="P-loop containing nucleotide triphosphate hydrolases"/>
    <property type="match status" value="1"/>
</dbReference>
<accession>A0A9K3NE50</accession>
<gene>
    <name evidence="2" type="ORF">HanXRQr2_Chr08g0356881</name>
</gene>
<dbReference type="Proteomes" id="UP000215914">
    <property type="component" value="Unassembled WGS sequence"/>
</dbReference>
<dbReference type="EMBL" id="MNCJ02000323">
    <property type="protein sequence ID" value="KAF5796864.1"/>
    <property type="molecule type" value="Genomic_DNA"/>
</dbReference>
<dbReference type="AlphaFoldDB" id="A0A9K3NE50"/>
<evidence type="ECO:0000313" key="2">
    <source>
        <dbReference type="EMBL" id="KAF5796864.1"/>
    </source>
</evidence>
<reference evidence="2" key="1">
    <citation type="journal article" date="2017" name="Nature">
        <title>The sunflower genome provides insights into oil metabolism, flowering and Asterid evolution.</title>
        <authorList>
            <person name="Badouin H."/>
            <person name="Gouzy J."/>
            <person name="Grassa C.J."/>
            <person name="Murat F."/>
            <person name="Staton S.E."/>
            <person name="Cottret L."/>
            <person name="Lelandais-Briere C."/>
            <person name="Owens G.L."/>
            <person name="Carrere S."/>
            <person name="Mayjonade B."/>
            <person name="Legrand L."/>
            <person name="Gill N."/>
            <person name="Kane N.C."/>
            <person name="Bowers J.E."/>
            <person name="Hubner S."/>
            <person name="Bellec A."/>
            <person name="Berard A."/>
            <person name="Berges H."/>
            <person name="Blanchet N."/>
            <person name="Boniface M.C."/>
            <person name="Brunel D."/>
            <person name="Catrice O."/>
            <person name="Chaidir N."/>
            <person name="Claudel C."/>
            <person name="Donnadieu C."/>
            <person name="Faraut T."/>
            <person name="Fievet G."/>
            <person name="Helmstetter N."/>
            <person name="King M."/>
            <person name="Knapp S.J."/>
            <person name="Lai Z."/>
            <person name="Le Paslier M.C."/>
            <person name="Lippi Y."/>
            <person name="Lorenzon L."/>
            <person name="Mandel J.R."/>
            <person name="Marage G."/>
            <person name="Marchand G."/>
            <person name="Marquand E."/>
            <person name="Bret-Mestries E."/>
            <person name="Morien E."/>
            <person name="Nambeesan S."/>
            <person name="Nguyen T."/>
            <person name="Pegot-Espagnet P."/>
            <person name="Pouilly N."/>
            <person name="Raftis F."/>
            <person name="Sallet E."/>
            <person name="Schiex T."/>
            <person name="Thomas J."/>
            <person name="Vandecasteele C."/>
            <person name="Vares D."/>
            <person name="Vear F."/>
            <person name="Vautrin S."/>
            <person name="Crespi M."/>
            <person name="Mangin B."/>
            <person name="Burke J.M."/>
            <person name="Salse J."/>
            <person name="Munos S."/>
            <person name="Vincourt P."/>
            <person name="Rieseberg L.H."/>
            <person name="Langlade N.B."/>
        </authorList>
    </citation>
    <scope>NUCLEOTIDE SEQUENCE</scope>
    <source>
        <tissue evidence="2">Leaves</tissue>
    </source>
</reference>
<evidence type="ECO:0000256" key="1">
    <source>
        <dbReference type="SAM" id="Phobius"/>
    </source>
</evidence>
<name>A0A9K3NE50_HELAN</name>
<dbReference type="Gramene" id="mRNA:HanXRQr2_Chr08g0356881">
    <property type="protein sequence ID" value="mRNA:HanXRQr2_Chr08g0356881"/>
    <property type="gene ID" value="HanXRQr2_Chr08g0356881"/>
</dbReference>
<feature type="transmembrane region" description="Helical" evidence="1">
    <location>
        <begin position="21"/>
        <end position="43"/>
    </location>
</feature>
<proteinExistence type="predicted"/>
<keyword evidence="1" id="KW-0472">Membrane</keyword>
<keyword evidence="1" id="KW-1133">Transmembrane helix</keyword>
<reference evidence="2" key="2">
    <citation type="submission" date="2020-06" db="EMBL/GenBank/DDBJ databases">
        <title>Helianthus annuus Genome sequencing and assembly Release 2.</title>
        <authorList>
            <person name="Gouzy J."/>
            <person name="Langlade N."/>
            <person name="Munos S."/>
        </authorList>
    </citation>
    <scope>NUCLEOTIDE SEQUENCE</scope>
    <source>
        <tissue evidence="2">Leaves</tissue>
    </source>
</reference>
<organism evidence="2 3">
    <name type="scientific">Helianthus annuus</name>
    <name type="common">Common sunflower</name>
    <dbReference type="NCBI Taxonomy" id="4232"/>
    <lineage>
        <taxon>Eukaryota</taxon>
        <taxon>Viridiplantae</taxon>
        <taxon>Streptophyta</taxon>
        <taxon>Embryophyta</taxon>
        <taxon>Tracheophyta</taxon>
        <taxon>Spermatophyta</taxon>
        <taxon>Magnoliopsida</taxon>
        <taxon>eudicotyledons</taxon>
        <taxon>Gunneridae</taxon>
        <taxon>Pentapetalae</taxon>
        <taxon>asterids</taxon>
        <taxon>campanulids</taxon>
        <taxon>Asterales</taxon>
        <taxon>Asteraceae</taxon>
        <taxon>Asteroideae</taxon>
        <taxon>Heliantheae alliance</taxon>
        <taxon>Heliantheae</taxon>
        <taxon>Helianthus</taxon>
    </lineage>
</organism>
<comment type="caution">
    <text evidence="2">The sequence shown here is derived from an EMBL/GenBank/DDBJ whole genome shotgun (WGS) entry which is preliminary data.</text>
</comment>
<dbReference type="InterPro" id="IPR027417">
    <property type="entry name" value="P-loop_NTPase"/>
</dbReference>
<sequence length="78" mass="8853">MVWVISMKQWRFEEVWGFEKLGFMVLVGMLCLGVLLFLGKLLIDLGFLYIHGTCATSGEGLYEGLDWLSNNIANKAHK</sequence>
<protein>
    <submittedName>
        <fullName evidence="2">Uncharacterized protein</fullName>
    </submittedName>
</protein>
<keyword evidence="3" id="KW-1185">Reference proteome</keyword>